<protein>
    <submittedName>
        <fullName evidence="1">Uncharacterized protein</fullName>
    </submittedName>
</protein>
<accession>A0ABN5CN87</accession>
<proteinExistence type="predicted"/>
<dbReference type="Proteomes" id="UP000016521">
    <property type="component" value="Chromosome II"/>
</dbReference>
<name>A0ABN5CN87_PSEO7</name>
<reference evidence="1 2" key="1">
    <citation type="submission" date="2015-06" db="EMBL/GenBank/DDBJ databases">
        <authorList>
            <person name="Xie B.-B."/>
            <person name="Rong J.-C."/>
            <person name="Qin Q.-L."/>
            <person name="Zhang Y.-Z."/>
        </authorList>
    </citation>
    <scope>NUCLEOTIDE SEQUENCE [LARGE SCALE GENOMIC DNA]</scope>
    <source>
        <strain evidence="1 2">JCM 20779</strain>
    </source>
</reference>
<sequence length="56" mass="6376">MKQLLLRSVNTRVGGGLPTERFMLFNEFLMKKTSALASQKFNIKTTRTLCKTAPTR</sequence>
<evidence type="ECO:0000313" key="2">
    <source>
        <dbReference type="Proteomes" id="UP000016521"/>
    </source>
</evidence>
<gene>
    <name evidence="1" type="ORF">PPIS_b0588</name>
</gene>
<organism evidence="1 2">
    <name type="scientific">Pseudoalteromonas piscicida</name>
    <dbReference type="NCBI Taxonomy" id="43662"/>
    <lineage>
        <taxon>Bacteria</taxon>
        <taxon>Pseudomonadati</taxon>
        <taxon>Pseudomonadota</taxon>
        <taxon>Gammaproteobacteria</taxon>
        <taxon>Alteromonadales</taxon>
        <taxon>Pseudoalteromonadaceae</taxon>
        <taxon>Pseudoalteromonas</taxon>
    </lineage>
</organism>
<evidence type="ECO:0000313" key="1">
    <source>
        <dbReference type="EMBL" id="ATD09719.1"/>
    </source>
</evidence>
<keyword evidence="2" id="KW-1185">Reference proteome</keyword>
<dbReference type="EMBL" id="CP011925">
    <property type="protein sequence ID" value="ATD09719.1"/>
    <property type="molecule type" value="Genomic_DNA"/>
</dbReference>